<evidence type="ECO:0000256" key="3">
    <source>
        <dbReference type="ARBA" id="ARBA00022692"/>
    </source>
</evidence>
<protein>
    <submittedName>
        <fullName evidence="7">Iron transporter</fullName>
    </submittedName>
</protein>
<comment type="subcellular location">
    <subcellularLocation>
        <location evidence="1">Membrane</location>
        <topology evidence="1">Multi-pass membrane protein</topology>
    </subcellularLocation>
</comment>
<reference evidence="8" key="1">
    <citation type="journal article" date="2019" name="Int. J. Syst. Evol. Microbiol.">
        <title>The Global Catalogue of Microorganisms (GCM) 10K type strain sequencing project: providing services to taxonomists for standard genome sequencing and annotation.</title>
        <authorList>
            <consortium name="The Broad Institute Genomics Platform"/>
            <consortium name="The Broad Institute Genome Sequencing Center for Infectious Disease"/>
            <person name="Wu L."/>
            <person name="Ma J."/>
        </authorList>
    </citation>
    <scope>NUCLEOTIDE SEQUENCE [LARGE SCALE GENOMIC DNA]</scope>
    <source>
        <strain evidence="8">CGMCC 4.7349</strain>
    </source>
</reference>
<keyword evidence="3 6" id="KW-0812">Transmembrane</keyword>
<dbReference type="Proteomes" id="UP000656881">
    <property type="component" value="Unassembled WGS sequence"/>
</dbReference>
<dbReference type="Pfam" id="PF03239">
    <property type="entry name" value="FTR1"/>
    <property type="match status" value="1"/>
</dbReference>
<keyword evidence="8" id="KW-1185">Reference proteome</keyword>
<feature type="transmembrane region" description="Helical" evidence="6">
    <location>
        <begin position="6"/>
        <end position="27"/>
    </location>
</feature>
<feature type="transmembrane region" description="Helical" evidence="6">
    <location>
        <begin position="244"/>
        <end position="264"/>
    </location>
</feature>
<feature type="transmembrane region" description="Helical" evidence="6">
    <location>
        <begin position="34"/>
        <end position="59"/>
    </location>
</feature>
<name>A0ABQ2LYR0_9ACTN</name>
<evidence type="ECO:0000256" key="2">
    <source>
        <dbReference type="ARBA" id="ARBA00008333"/>
    </source>
</evidence>
<feature type="transmembrane region" description="Helical" evidence="6">
    <location>
        <begin position="71"/>
        <end position="91"/>
    </location>
</feature>
<organism evidence="7 8">
    <name type="scientific">Streptomyces lasiicapitis</name>
    <dbReference type="NCBI Taxonomy" id="1923961"/>
    <lineage>
        <taxon>Bacteria</taxon>
        <taxon>Bacillati</taxon>
        <taxon>Actinomycetota</taxon>
        <taxon>Actinomycetes</taxon>
        <taxon>Kitasatosporales</taxon>
        <taxon>Streptomycetaceae</taxon>
        <taxon>Streptomyces</taxon>
    </lineage>
</organism>
<comment type="caution">
    <text evidence="7">The sequence shown here is derived from an EMBL/GenBank/DDBJ whole genome shotgun (WGS) entry which is preliminary data.</text>
</comment>
<feature type="transmembrane region" description="Helical" evidence="6">
    <location>
        <begin position="112"/>
        <end position="133"/>
    </location>
</feature>
<dbReference type="InterPro" id="IPR004923">
    <property type="entry name" value="FTR1/Fip1/EfeU"/>
</dbReference>
<dbReference type="RefSeq" id="WP_189174402.1">
    <property type="nucleotide sequence ID" value="NZ_BMNG01000006.1"/>
</dbReference>
<proteinExistence type="inferred from homology"/>
<feature type="transmembrane region" description="Helical" evidence="6">
    <location>
        <begin position="145"/>
        <end position="164"/>
    </location>
</feature>
<evidence type="ECO:0000256" key="6">
    <source>
        <dbReference type="SAM" id="Phobius"/>
    </source>
</evidence>
<evidence type="ECO:0000256" key="4">
    <source>
        <dbReference type="ARBA" id="ARBA00022989"/>
    </source>
</evidence>
<keyword evidence="5 6" id="KW-0472">Membrane</keyword>
<sequence length="280" mass="28749">MFDTFLIGLRGGLAAAVLVGVLASHLVRAGRRGALRAVGGGAGAAVAMALGFGCALTFGSQELTFKAREAYGGWLSLAAVVLVTWVAAGMVREAQAQPPGESAPAARQHASVPAAAAFFVVGSCGVETALFFWGTVRASGDGTHAPLAGAVLGLLMAVALGWLCARGLVRAGQAAFPRWAGATTAVVTAGVLANGVRHLQEAELLGGLQAKAYDIAATFPPDSWYVVLLDAAFGFRLSPTVTQIVVWALYLMAVLALLFVPSRGRPRLAGARRRAPFGPR</sequence>
<evidence type="ECO:0000256" key="5">
    <source>
        <dbReference type="ARBA" id="ARBA00023136"/>
    </source>
</evidence>
<dbReference type="PANTHER" id="PTHR31632">
    <property type="entry name" value="IRON TRANSPORTER FTH1"/>
    <property type="match status" value="1"/>
</dbReference>
<feature type="transmembrane region" description="Helical" evidence="6">
    <location>
        <begin position="176"/>
        <end position="196"/>
    </location>
</feature>
<evidence type="ECO:0000313" key="7">
    <source>
        <dbReference type="EMBL" id="GGO44869.1"/>
    </source>
</evidence>
<keyword evidence="4 6" id="KW-1133">Transmembrane helix</keyword>
<evidence type="ECO:0000256" key="1">
    <source>
        <dbReference type="ARBA" id="ARBA00004141"/>
    </source>
</evidence>
<gene>
    <name evidence="7" type="ORF">GCM10012286_32130</name>
</gene>
<accession>A0ABQ2LYR0</accession>
<dbReference type="EMBL" id="BMNG01000006">
    <property type="protein sequence ID" value="GGO44869.1"/>
    <property type="molecule type" value="Genomic_DNA"/>
</dbReference>
<dbReference type="PANTHER" id="PTHR31632:SF2">
    <property type="entry name" value="PLASMA MEMBRANE IRON PERMEASE"/>
    <property type="match status" value="1"/>
</dbReference>
<comment type="similarity">
    <text evidence="2">Belongs to the oxidase-dependent Fe transporter (OFeT) (TC 9.A.10.1) family.</text>
</comment>
<evidence type="ECO:0000313" key="8">
    <source>
        <dbReference type="Proteomes" id="UP000656881"/>
    </source>
</evidence>